<keyword evidence="2" id="KW-0812">Transmembrane</keyword>
<keyword evidence="4" id="KW-1185">Reference proteome</keyword>
<comment type="caution">
    <text evidence="3">The sequence shown here is derived from an EMBL/GenBank/DDBJ whole genome shotgun (WGS) entry which is preliminary data.</text>
</comment>
<dbReference type="EMBL" id="JBITLV010000001">
    <property type="protein sequence ID" value="MFI7585891.1"/>
    <property type="molecule type" value="Genomic_DNA"/>
</dbReference>
<keyword evidence="2" id="KW-0472">Membrane</keyword>
<feature type="transmembrane region" description="Helical" evidence="2">
    <location>
        <begin position="37"/>
        <end position="55"/>
    </location>
</feature>
<sequence length="125" mass="12309">MNPMGIGILVAAVLAGPRLYGMVESGELTGTGALLRGGAVAIACIAGVSFIMSLAKGYAEERRRHHAIEALTAAIEAAHAEKDTAAAGSSTASAPPAPPAPPVPPVPAPPVPAPPVPAPHDTTSP</sequence>
<accession>A0ABW8AJX5</accession>
<proteinExistence type="predicted"/>
<evidence type="ECO:0000256" key="2">
    <source>
        <dbReference type="SAM" id="Phobius"/>
    </source>
</evidence>
<feature type="compositionally biased region" description="Pro residues" evidence="1">
    <location>
        <begin position="95"/>
        <end position="118"/>
    </location>
</feature>
<gene>
    <name evidence="3" type="ORF">ACIB24_02305</name>
</gene>
<name>A0ABW8AJX5_9ACTN</name>
<keyword evidence="2" id="KW-1133">Transmembrane helix</keyword>
<evidence type="ECO:0000313" key="4">
    <source>
        <dbReference type="Proteomes" id="UP001612915"/>
    </source>
</evidence>
<protein>
    <submittedName>
        <fullName evidence="3">Uncharacterized protein</fullName>
    </submittedName>
</protein>
<evidence type="ECO:0000256" key="1">
    <source>
        <dbReference type="SAM" id="MobiDB-lite"/>
    </source>
</evidence>
<feature type="region of interest" description="Disordered" evidence="1">
    <location>
        <begin position="79"/>
        <end position="125"/>
    </location>
</feature>
<reference evidence="3 4" key="1">
    <citation type="submission" date="2024-10" db="EMBL/GenBank/DDBJ databases">
        <title>The Natural Products Discovery Center: Release of the First 8490 Sequenced Strains for Exploring Actinobacteria Biosynthetic Diversity.</title>
        <authorList>
            <person name="Kalkreuter E."/>
            <person name="Kautsar S.A."/>
            <person name="Yang D."/>
            <person name="Bader C.D."/>
            <person name="Teijaro C.N."/>
            <person name="Fluegel L."/>
            <person name="Davis C.M."/>
            <person name="Simpson J.R."/>
            <person name="Lauterbach L."/>
            <person name="Steele A.D."/>
            <person name="Gui C."/>
            <person name="Meng S."/>
            <person name="Li G."/>
            <person name="Viehrig K."/>
            <person name="Ye F."/>
            <person name="Su P."/>
            <person name="Kiefer A.F."/>
            <person name="Nichols A."/>
            <person name="Cepeda A.J."/>
            <person name="Yan W."/>
            <person name="Fan B."/>
            <person name="Jiang Y."/>
            <person name="Adhikari A."/>
            <person name="Zheng C.-J."/>
            <person name="Schuster L."/>
            <person name="Cowan T.M."/>
            <person name="Smanski M.J."/>
            <person name="Chevrette M.G."/>
            <person name="De Carvalho L.P.S."/>
            <person name="Shen B."/>
        </authorList>
    </citation>
    <scope>NUCLEOTIDE SEQUENCE [LARGE SCALE GENOMIC DNA]</scope>
    <source>
        <strain evidence="3 4">NPDC049639</strain>
    </source>
</reference>
<evidence type="ECO:0000313" key="3">
    <source>
        <dbReference type="EMBL" id="MFI7585891.1"/>
    </source>
</evidence>
<dbReference type="RefSeq" id="WP_398274564.1">
    <property type="nucleotide sequence ID" value="NZ_JBITLV010000001.1"/>
</dbReference>
<dbReference type="Proteomes" id="UP001612915">
    <property type="component" value="Unassembled WGS sequence"/>
</dbReference>
<organism evidence="3 4">
    <name type="scientific">Spongisporangium articulatum</name>
    <dbReference type="NCBI Taxonomy" id="3362603"/>
    <lineage>
        <taxon>Bacteria</taxon>
        <taxon>Bacillati</taxon>
        <taxon>Actinomycetota</taxon>
        <taxon>Actinomycetes</taxon>
        <taxon>Kineosporiales</taxon>
        <taxon>Kineosporiaceae</taxon>
        <taxon>Spongisporangium</taxon>
    </lineage>
</organism>